<dbReference type="InterPro" id="IPR036409">
    <property type="entry name" value="Aldolase_II/adducin_N_sf"/>
</dbReference>
<dbReference type="PANTHER" id="PTHR10672">
    <property type="entry name" value="ADDUCIN"/>
    <property type="match status" value="1"/>
</dbReference>
<dbReference type="STRING" id="402881.Plav_2609"/>
<gene>
    <name evidence="3" type="ordered locus">Plav_2609</name>
</gene>
<name>A7HWD4_PARL1</name>
<accession>A7HWD4</accession>
<dbReference type="AlphaFoldDB" id="A7HWD4"/>
<dbReference type="Gene3D" id="3.40.225.10">
    <property type="entry name" value="Class II aldolase/adducin N-terminal domain"/>
    <property type="match status" value="1"/>
</dbReference>
<dbReference type="GO" id="GO:0005856">
    <property type="term" value="C:cytoskeleton"/>
    <property type="evidence" value="ECO:0007669"/>
    <property type="project" value="TreeGrafter"/>
</dbReference>
<dbReference type="GO" id="GO:0051015">
    <property type="term" value="F:actin filament binding"/>
    <property type="evidence" value="ECO:0007669"/>
    <property type="project" value="TreeGrafter"/>
</dbReference>
<dbReference type="Pfam" id="PF00596">
    <property type="entry name" value="Aldolase_II"/>
    <property type="match status" value="1"/>
</dbReference>
<dbReference type="NCBIfam" id="NF005451">
    <property type="entry name" value="PRK07044.1"/>
    <property type="match status" value="1"/>
</dbReference>
<dbReference type="PANTHER" id="PTHR10672:SF3">
    <property type="entry name" value="PROTEIN HU-LI TAI SHAO"/>
    <property type="match status" value="1"/>
</dbReference>
<reference evidence="3 4" key="1">
    <citation type="journal article" date="2011" name="Stand. Genomic Sci.">
        <title>Complete genome sequence of Parvibaculum lavamentivorans type strain (DS-1(T)).</title>
        <authorList>
            <person name="Schleheck D."/>
            <person name="Weiss M."/>
            <person name="Pitluck S."/>
            <person name="Bruce D."/>
            <person name="Land M.L."/>
            <person name="Han S."/>
            <person name="Saunders E."/>
            <person name="Tapia R."/>
            <person name="Detter C."/>
            <person name="Brettin T."/>
            <person name="Han J."/>
            <person name="Woyke T."/>
            <person name="Goodwin L."/>
            <person name="Pennacchio L."/>
            <person name="Nolan M."/>
            <person name="Cook A.M."/>
            <person name="Kjelleberg S."/>
            <person name="Thomas T."/>
        </authorList>
    </citation>
    <scope>NUCLEOTIDE SEQUENCE [LARGE SCALE GENOMIC DNA]</scope>
    <source>
        <strain evidence="4">DS-1 / DSM 13023 / NCIMB 13966</strain>
    </source>
</reference>
<dbReference type="SMART" id="SM01007">
    <property type="entry name" value="Aldolase_II"/>
    <property type="match status" value="1"/>
</dbReference>
<proteinExistence type="inferred from homology"/>
<keyword evidence="4" id="KW-1185">Reference proteome</keyword>
<feature type="domain" description="Class II aldolase/adducin N-terminal" evidence="2">
    <location>
        <begin position="24"/>
        <end position="204"/>
    </location>
</feature>
<evidence type="ECO:0000259" key="2">
    <source>
        <dbReference type="SMART" id="SM01007"/>
    </source>
</evidence>
<comment type="similarity">
    <text evidence="1">Belongs to the aldolase class II family.</text>
</comment>
<organism evidence="3 4">
    <name type="scientific">Parvibaculum lavamentivorans (strain DS-1 / DSM 13023 / NCIMB 13966)</name>
    <dbReference type="NCBI Taxonomy" id="402881"/>
    <lineage>
        <taxon>Bacteria</taxon>
        <taxon>Pseudomonadati</taxon>
        <taxon>Pseudomonadota</taxon>
        <taxon>Alphaproteobacteria</taxon>
        <taxon>Hyphomicrobiales</taxon>
        <taxon>Parvibaculaceae</taxon>
        <taxon>Parvibaculum</taxon>
    </lineage>
</organism>
<dbReference type="HOGENOM" id="CLU_006033_0_0_5"/>
<evidence type="ECO:0000313" key="4">
    <source>
        <dbReference type="Proteomes" id="UP000006377"/>
    </source>
</evidence>
<dbReference type="Proteomes" id="UP000006377">
    <property type="component" value="Chromosome"/>
</dbReference>
<protein>
    <submittedName>
        <fullName evidence="3">Class II aldolase/adducin family protein</fullName>
    </submittedName>
</protein>
<dbReference type="OrthoDB" id="5291399at2"/>
<evidence type="ECO:0000313" key="3">
    <source>
        <dbReference type="EMBL" id="ABS64217.1"/>
    </source>
</evidence>
<dbReference type="eggNOG" id="COG0235">
    <property type="taxonomic scope" value="Bacteria"/>
</dbReference>
<dbReference type="SUPFAM" id="SSF53639">
    <property type="entry name" value="AraD/HMP-PK domain-like"/>
    <property type="match status" value="1"/>
</dbReference>
<dbReference type="EMBL" id="CP000774">
    <property type="protein sequence ID" value="ABS64217.1"/>
    <property type="molecule type" value="Genomic_DNA"/>
</dbReference>
<dbReference type="InterPro" id="IPR051017">
    <property type="entry name" value="Aldolase-II_Adducin_sf"/>
</dbReference>
<evidence type="ECO:0000256" key="1">
    <source>
        <dbReference type="ARBA" id="ARBA00037961"/>
    </source>
</evidence>
<sequence>MAMSALAETPVRELVSEAEWALRVELAACYRMIAHLGWDDLVFTHISARVPGEAGHFLLNPYGLMFEEVTASSLVKLDIEGNKVLPSSYDVIPAGFTIHSAVHDARPDAHCVIHLHTPEGVAVSCRKGGLRPVSQTALYALASISYHPYEGVALEADEKPRLQADLGRAKMMILENHGLLTCGRSVGDAFLAMFTLQRACEVQVMAEAGGAELIEIPRAILDGIGAQVKQTLGNSGSNRVWPAVMRKMERLDSSFRE</sequence>
<dbReference type="InterPro" id="IPR001303">
    <property type="entry name" value="Aldolase_II/adducin_N"/>
</dbReference>
<dbReference type="RefSeq" id="WP_012111529.1">
    <property type="nucleotide sequence ID" value="NC_009719.1"/>
</dbReference>
<dbReference type="KEGG" id="pla:Plav_2609"/>